<organism evidence="3 4">
    <name type="scientific">Pseudoalteromonas luteoviolacea H33</name>
    <dbReference type="NCBI Taxonomy" id="1365251"/>
    <lineage>
        <taxon>Bacteria</taxon>
        <taxon>Pseudomonadati</taxon>
        <taxon>Pseudomonadota</taxon>
        <taxon>Gammaproteobacteria</taxon>
        <taxon>Alteromonadales</taxon>
        <taxon>Pseudoalteromonadaceae</taxon>
        <taxon>Pseudoalteromonas</taxon>
    </lineage>
</organism>
<dbReference type="RefSeq" id="WP_081216587.1">
    <property type="nucleotide sequence ID" value="NZ_AUXZ01000118.1"/>
</dbReference>
<accession>A0A167BDG1</accession>
<dbReference type="EMBL" id="AUXZ01000118">
    <property type="protein sequence ID" value="KZN46414.1"/>
    <property type="molecule type" value="Genomic_DNA"/>
</dbReference>
<proteinExistence type="predicted"/>
<dbReference type="InterPro" id="IPR050266">
    <property type="entry name" value="AB_hydrolase_sf"/>
</dbReference>
<dbReference type="GO" id="GO:0046464">
    <property type="term" value="P:acylglycerol catabolic process"/>
    <property type="evidence" value="ECO:0007669"/>
    <property type="project" value="TreeGrafter"/>
</dbReference>
<evidence type="ECO:0000313" key="3">
    <source>
        <dbReference type="EMBL" id="KZN46414.1"/>
    </source>
</evidence>
<evidence type="ECO:0000259" key="2">
    <source>
        <dbReference type="Pfam" id="PF00561"/>
    </source>
</evidence>
<feature type="chain" id="PRO_5007884182" description="AB hydrolase-1 domain-containing protein" evidence="1">
    <location>
        <begin position="22"/>
        <end position="325"/>
    </location>
</feature>
<name>A0A167BDG1_9GAMM</name>
<dbReference type="PANTHER" id="PTHR43798:SF33">
    <property type="entry name" value="HYDROLASE, PUTATIVE (AFU_ORTHOLOGUE AFUA_2G14860)-RELATED"/>
    <property type="match status" value="1"/>
</dbReference>
<keyword evidence="1" id="KW-0732">Signal</keyword>
<dbReference type="InterPro" id="IPR000073">
    <property type="entry name" value="AB_hydrolase_1"/>
</dbReference>
<dbReference type="GO" id="GO:0016020">
    <property type="term" value="C:membrane"/>
    <property type="evidence" value="ECO:0007669"/>
    <property type="project" value="TreeGrafter"/>
</dbReference>
<dbReference type="PANTHER" id="PTHR43798">
    <property type="entry name" value="MONOACYLGLYCEROL LIPASE"/>
    <property type="match status" value="1"/>
</dbReference>
<dbReference type="Gene3D" id="3.40.50.1820">
    <property type="entry name" value="alpha/beta hydrolase"/>
    <property type="match status" value="1"/>
</dbReference>
<reference evidence="3 4" key="1">
    <citation type="submission" date="2013-07" db="EMBL/GenBank/DDBJ databases">
        <title>Comparative Genomic and Metabolomic Analysis of Twelve Strains of Pseudoalteromonas luteoviolacea.</title>
        <authorList>
            <person name="Vynne N.G."/>
            <person name="Mansson M."/>
            <person name="Gram L."/>
        </authorList>
    </citation>
    <scope>NUCLEOTIDE SEQUENCE [LARGE SCALE GENOMIC DNA]</scope>
    <source>
        <strain evidence="3 4">H33</strain>
    </source>
</reference>
<dbReference type="GO" id="GO:0047372">
    <property type="term" value="F:monoacylglycerol lipase activity"/>
    <property type="evidence" value="ECO:0007669"/>
    <property type="project" value="TreeGrafter"/>
</dbReference>
<dbReference type="InterPro" id="IPR029058">
    <property type="entry name" value="AB_hydrolase_fold"/>
</dbReference>
<comment type="caution">
    <text evidence="3">The sequence shown here is derived from an EMBL/GenBank/DDBJ whole genome shotgun (WGS) entry which is preliminary data.</text>
</comment>
<evidence type="ECO:0000313" key="4">
    <source>
        <dbReference type="Proteomes" id="UP000076503"/>
    </source>
</evidence>
<gene>
    <name evidence="3" type="ORF">N476_24580</name>
</gene>
<protein>
    <recommendedName>
        <fullName evidence="2">AB hydrolase-1 domain-containing protein</fullName>
    </recommendedName>
</protein>
<dbReference type="PRINTS" id="PR00412">
    <property type="entry name" value="EPOXHYDRLASE"/>
</dbReference>
<dbReference type="Pfam" id="PF00561">
    <property type="entry name" value="Abhydrolase_1"/>
    <property type="match status" value="1"/>
</dbReference>
<feature type="domain" description="AB hydrolase-1" evidence="2">
    <location>
        <begin position="61"/>
        <end position="232"/>
    </location>
</feature>
<dbReference type="SUPFAM" id="SSF53474">
    <property type="entry name" value="alpha/beta-Hydrolases"/>
    <property type="match status" value="1"/>
</dbReference>
<sequence>MIKRFFLVLLMYLSCTNGLQAYSASDKLPAPVIDETLQIERKSVDVKHSFMSYLELGEGKAVVFVHGNPTSSYLWRNVMPYVAKSHQAVAVDLIGMGHSGKPDIEYNFKQQFRYFSRFIDELELDEIILVGHDWGAAIAWHYARKNPERVAALAFMEGALPPLMPADSFDALGLNMGPFFEAINDPVIGHQLVIEQNILIEQMLPSLVNRTLGEEAMLAYRAPYVDKADRKPLLAWPRQIPIAGSPRHTHRVMKGIERFMSKTDMPVLLLYASPGSITPNALIPWYVERIENIETAYVGVGLHYIQEDQPKSIGLALADWLRRLD</sequence>
<dbReference type="Proteomes" id="UP000076503">
    <property type="component" value="Unassembled WGS sequence"/>
</dbReference>
<dbReference type="NCBIfam" id="NF002938">
    <property type="entry name" value="PRK03592.1"/>
    <property type="match status" value="1"/>
</dbReference>
<dbReference type="OrthoDB" id="5853561at2"/>
<dbReference type="AlphaFoldDB" id="A0A167BDG1"/>
<dbReference type="PATRIC" id="fig|1365251.3.peg.4401"/>
<dbReference type="InterPro" id="IPR000639">
    <property type="entry name" value="Epox_hydrolase-like"/>
</dbReference>
<dbReference type="PRINTS" id="PR00111">
    <property type="entry name" value="ABHYDROLASE"/>
</dbReference>
<feature type="signal peptide" evidence="1">
    <location>
        <begin position="1"/>
        <end position="21"/>
    </location>
</feature>
<evidence type="ECO:0000256" key="1">
    <source>
        <dbReference type="SAM" id="SignalP"/>
    </source>
</evidence>